<feature type="signal peptide" evidence="1">
    <location>
        <begin position="1"/>
        <end position="21"/>
    </location>
</feature>
<feature type="chain" id="PRO_5017553051" description="Lipoprotein" evidence="1">
    <location>
        <begin position="22"/>
        <end position="412"/>
    </location>
</feature>
<evidence type="ECO:0000256" key="1">
    <source>
        <dbReference type="SAM" id="SignalP"/>
    </source>
</evidence>
<sequence>MKRQIILVMTAALFLAGCGRATEPVVIVPRAVAESHQSALAAGQENQDNTTMREQLHLPERYQASFEEGGLSFFADAEISIPDVTSISVKKTEADYYSMEEYERIKEYFRDKEKIAWGEETDHSAVEGLKASGSRALVEGKEYFISYYWNGDGKNEDYAYSNSISEGVGAAFKEIYDYDTIPQELQSEEEWAKMRNEAETLMGNLGYGKMKLVSEKWIEGTRSKPDDSWEEPTYMRVFGFSLAPDGIGAPAYHQVKRQDGYAGYQQYATLTYTQDGILSRITLEDKEQIIGDSKERVFLLPFSEVASIFESVEKSSYEDYFLYGGAFADERKVTLWVKEARLGYMGIHDVRNREREKEGKMIPVWDFLGSVSVEYFKEGKSVGKETYSQPDLSLMTINAMDGSVMERRDMGK</sequence>
<comment type="caution">
    <text evidence="2">The sequence shown here is derived from an EMBL/GenBank/DDBJ whole genome shotgun (WGS) entry which is preliminary data.</text>
</comment>
<dbReference type="PROSITE" id="PS51257">
    <property type="entry name" value="PROKAR_LIPOPROTEIN"/>
    <property type="match status" value="1"/>
</dbReference>
<dbReference type="Proteomes" id="UP000261257">
    <property type="component" value="Unassembled WGS sequence"/>
</dbReference>
<gene>
    <name evidence="2" type="ORF">DXC39_27020</name>
</gene>
<evidence type="ECO:0000313" key="3">
    <source>
        <dbReference type="Proteomes" id="UP000261257"/>
    </source>
</evidence>
<keyword evidence="1" id="KW-0732">Signal</keyword>
<evidence type="ECO:0008006" key="4">
    <source>
        <dbReference type="Google" id="ProtNLM"/>
    </source>
</evidence>
<dbReference type="InterPro" id="IPR046098">
    <property type="entry name" value="DUF6034"/>
</dbReference>
<protein>
    <recommendedName>
        <fullName evidence="4">Lipoprotein</fullName>
    </recommendedName>
</protein>
<organism evidence="2 3">
    <name type="scientific">Hungatella hathewayi</name>
    <dbReference type="NCBI Taxonomy" id="154046"/>
    <lineage>
        <taxon>Bacteria</taxon>
        <taxon>Bacillati</taxon>
        <taxon>Bacillota</taxon>
        <taxon>Clostridia</taxon>
        <taxon>Lachnospirales</taxon>
        <taxon>Lachnospiraceae</taxon>
        <taxon>Hungatella</taxon>
    </lineage>
</organism>
<proteinExistence type="predicted"/>
<evidence type="ECO:0000313" key="2">
    <source>
        <dbReference type="EMBL" id="RGL96065.1"/>
    </source>
</evidence>
<dbReference type="RefSeq" id="WP_117622173.1">
    <property type="nucleotide sequence ID" value="NZ_QRQF01000041.1"/>
</dbReference>
<name>A0A3E4TW67_9FIRM</name>
<dbReference type="Pfam" id="PF19499">
    <property type="entry name" value="DUF6034"/>
    <property type="match status" value="1"/>
</dbReference>
<reference evidence="2 3" key="1">
    <citation type="submission" date="2018-08" db="EMBL/GenBank/DDBJ databases">
        <title>A genome reference for cultivated species of the human gut microbiota.</title>
        <authorList>
            <person name="Zou Y."/>
            <person name="Xue W."/>
            <person name="Luo G."/>
        </authorList>
    </citation>
    <scope>NUCLEOTIDE SEQUENCE [LARGE SCALE GENOMIC DNA]</scope>
    <source>
        <strain evidence="2 3">TF05-11AC</strain>
    </source>
</reference>
<dbReference type="AlphaFoldDB" id="A0A3E4TW67"/>
<accession>A0A3E4TW67</accession>
<dbReference type="EMBL" id="QSSQ01000042">
    <property type="protein sequence ID" value="RGL96065.1"/>
    <property type="molecule type" value="Genomic_DNA"/>
</dbReference>